<protein>
    <submittedName>
        <fullName evidence="1">Uncharacterized protein</fullName>
    </submittedName>
</protein>
<name>A0A6J7WFR2_9CAUD</name>
<reference evidence="1" key="1">
    <citation type="submission" date="2020-05" db="EMBL/GenBank/DDBJ databases">
        <authorList>
            <person name="Chiriac C."/>
            <person name="Salcher M."/>
            <person name="Ghai R."/>
            <person name="Kavagutti S V."/>
        </authorList>
    </citation>
    <scope>NUCLEOTIDE SEQUENCE</scope>
</reference>
<gene>
    <name evidence="1" type="ORF">UFOVP193_21</name>
</gene>
<organism evidence="1">
    <name type="scientific">uncultured Caudovirales phage</name>
    <dbReference type="NCBI Taxonomy" id="2100421"/>
    <lineage>
        <taxon>Viruses</taxon>
        <taxon>Duplodnaviria</taxon>
        <taxon>Heunggongvirae</taxon>
        <taxon>Uroviricota</taxon>
        <taxon>Caudoviricetes</taxon>
        <taxon>Peduoviridae</taxon>
        <taxon>Maltschvirus</taxon>
        <taxon>Maltschvirus maltsch</taxon>
    </lineage>
</organism>
<evidence type="ECO:0000313" key="1">
    <source>
        <dbReference type="EMBL" id="CAB5214115.1"/>
    </source>
</evidence>
<sequence length="97" mass="11339">MGISRHDAYYEPDDYDDRSDEIEHRTWELMQAGEEYDPNDSCRVAEALGELDVDTAKALQDCIDTNDYELIGRKIMMITFDYMERYAKDAAENEIND</sequence>
<proteinExistence type="predicted"/>
<dbReference type="EMBL" id="LR798240">
    <property type="protein sequence ID" value="CAB5214115.1"/>
    <property type="molecule type" value="Genomic_DNA"/>
</dbReference>
<accession>A0A6J7WFR2</accession>